<protein>
    <recommendedName>
        <fullName evidence="1">Reverse transcriptase domain-containing protein</fullName>
    </recommendedName>
</protein>
<reference evidence="2" key="1">
    <citation type="submission" date="2021-02" db="EMBL/GenBank/DDBJ databases">
        <authorList>
            <person name="Nowell W R."/>
        </authorList>
    </citation>
    <scope>NUCLEOTIDE SEQUENCE</scope>
</reference>
<gene>
    <name evidence="2" type="ORF">EDS130_LOCUS17486</name>
</gene>
<feature type="domain" description="Reverse transcriptase" evidence="1">
    <location>
        <begin position="234"/>
        <end position="356"/>
    </location>
</feature>
<dbReference type="AlphaFoldDB" id="A0A814KIZ7"/>
<dbReference type="EMBL" id="CAJNOJ010000079">
    <property type="protein sequence ID" value="CAF1052272.1"/>
    <property type="molecule type" value="Genomic_DNA"/>
</dbReference>
<evidence type="ECO:0000259" key="1">
    <source>
        <dbReference type="PROSITE" id="PS50878"/>
    </source>
</evidence>
<dbReference type="Proteomes" id="UP000663852">
    <property type="component" value="Unassembled WGS sequence"/>
</dbReference>
<dbReference type="OrthoDB" id="416454at2759"/>
<dbReference type="CDD" id="cd01650">
    <property type="entry name" value="RT_nLTR_like"/>
    <property type="match status" value="1"/>
</dbReference>
<proteinExistence type="predicted"/>
<evidence type="ECO:0000313" key="3">
    <source>
        <dbReference type="Proteomes" id="UP000663852"/>
    </source>
</evidence>
<dbReference type="SUPFAM" id="SSF56672">
    <property type="entry name" value="DNA/RNA polymerases"/>
    <property type="match status" value="1"/>
</dbReference>
<accession>A0A814KIZ7</accession>
<dbReference type="InterPro" id="IPR000477">
    <property type="entry name" value="RT_dom"/>
</dbReference>
<comment type="caution">
    <text evidence="2">The sequence shown here is derived from an EMBL/GenBank/DDBJ whole genome shotgun (WGS) entry which is preliminary data.</text>
</comment>
<dbReference type="PANTHER" id="PTHR19446">
    <property type="entry name" value="REVERSE TRANSCRIPTASES"/>
    <property type="match status" value="1"/>
</dbReference>
<evidence type="ECO:0000313" key="2">
    <source>
        <dbReference type="EMBL" id="CAF1052272.1"/>
    </source>
</evidence>
<name>A0A814KIZ7_ADIRI</name>
<dbReference type="PROSITE" id="PS50878">
    <property type="entry name" value="RT_POL"/>
    <property type="match status" value="1"/>
</dbReference>
<sequence>MDRRLNSTLDLEEYTTFITKSILAATQEAIPRIKQNITSYSPSEASKNLIQLKHQAYRRWKKTGDDIDKLQFYTSKVLLTNSLRNDRRNNFNKLMSSLCQKKMYSDAVWRTVRKFHNKRIKQTYANVMKYNNIEAKSDKEKADLFADYFQNEVYFEAPDSQPFHDQVTRRTNCIRKGMTTNSNKNSWKQITVNEVKYHLKHLRNSATGPDNIHNRCLKNYSKLLVQHLTNMYNEILNYGYIPDAWKQANIILLLKPNKDKQQPSSYRPISLLSCLGKLLEKIVKQRLMSELNQRNILPEHQAGFRPGKSTVYNIVRLQRYAENQLTAESRRRHSAVVLFDIKAAFDSVWHDGLIYF</sequence>
<organism evidence="2 3">
    <name type="scientific">Adineta ricciae</name>
    <name type="common">Rotifer</name>
    <dbReference type="NCBI Taxonomy" id="249248"/>
    <lineage>
        <taxon>Eukaryota</taxon>
        <taxon>Metazoa</taxon>
        <taxon>Spiralia</taxon>
        <taxon>Gnathifera</taxon>
        <taxon>Rotifera</taxon>
        <taxon>Eurotatoria</taxon>
        <taxon>Bdelloidea</taxon>
        <taxon>Adinetida</taxon>
        <taxon>Adinetidae</taxon>
        <taxon>Adineta</taxon>
    </lineage>
</organism>
<dbReference type="InterPro" id="IPR043502">
    <property type="entry name" value="DNA/RNA_pol_sf"/>
</dbReference>
<dbReference type="Pfam" id="PF00078">
    <property type="entry name" value="RVT_1"/>
    <property type="match status" value="1"/>
</dbReference>